<evidence type="ECO:0000313" key="5">
    <source>
        <dbReference type="Proteomes" id="UP001299970"/>
    </source>
</evidence>
<evidence type="ECO:0000256" key="2">
    <source>
        <dbReference type="SAM" id="Phobius"/>
    </source>
</evidence>
<feature type="compositionally biased region" description="Low complexity" evidence="1">
    <location>
        <begin position="89"/>
        <end position="119"/>
    </location>
</feature>
<protein>
    <submittedName>
        <fullName evidence="4">LytR C-terminal domain-containing protein</fullName>
    </submittedName>
</protein>
<evidence type="ECO:0000259" key="3">
    <source>
        <dbReference type="Pfam" id="PF13399"/>
    </source>
</evidence>
<keyword evidence="2" id="KW-1133">Transmembrane helix</keyword>
<feature type="domain" description="LytR/CpsA/Psr regulator C-terminal" evidence="3">
    <location>
        <begin position="133"/>
        <end position="222"/>
    </location>
</feature>
<evidence type="ECO:0000313" key="4">
    <source>
        <dbReference type="EMBL" id="MCH6169526.1"/>
    </source>
</evidence>
<dbReference type="Proteomes" id="UP001299970">
    <property type="component" value="Unassembled WGS sequence"/>
</dbReference>
<evidence type="ECO:0000256" key="1">
    <source>
        <dbReference type="SAM" id="MobiDB-lite"/>
    </source>
</evidence>
<feature type="region of interest" description="Disordered" evidence="1">
    <location>
        <begin position="39"/>
        <end position="128"/>
    </location>
</feature>
<comment type="caution">
    <text evidence="4">The sequence shown here is derived from an EMBL/GenBank/DDBJ whole genome shotgun (WGS) entry which is preliminary data.</text>
</comment>
<accession>A0ABS9TLW9</accession>
<feature type="compositionally biased region" description="Low complexity" evidence="1">
    <location>
        <begin position="65"/>
        <end position="80"/>
    </location>
</feature>
<keyword evidence="2" id="KW-0472">Membrane</keyword>
<sequence length="225" mass="21990">MTSPASSGGPSPLRIGGLALIGIGIIAGVVGLATYATGGGGSGSDQQAAPPPLSTQVSITPEPSAPAVPQATATPAASAPAAPPPAAPAPTSVATVPVPSFTPTPTSAPGGDASSSQAGAGSGGTSRTGAVRAPVRVYNNSTITGLAARAAADFRNAGWQVEEVGNYPSGIIPTSTVYYRPGTSEQQAAQALADQFSLRVEPRFSGLDEASPGLIVIATNDYQGR</sequence>
<keyword evidence="5" id="KW-1185">Reference proteome</keyword>
<dbReference type="Gene3D" id="3.30.70.2390">
    <property type="match status" value="1"/>
</dbReference>
<proteinExistence type="predicted"/>
<gene>
    <name evidence="4" type="ORF">MMF94_27825</name>
</gene>
<dbReference type="EMBL" id="JAKXMK010000026">
    <property type="protein sequence ID" value="MCH6169526.1"/>
    <property type="molecule type" value="Genomic_DNA"/>
</dbReference>
<keyword evidence="2" id="KW-0812">Transmembrane</keyword>
<dbReference type="Pfam" id="PF13399">
    <property type="entry name" value="LytR_C"/>
    <property type="match status" value="1"/>
</dbReference>
<organism evidence="4 5">
    <name type="scientific">Pseudonocardia alaniniphila</name>
    <dbReference type="NCBI Taxonomy" id="75291"/>
    <lineage>
        <taxon>Bacteria</taxon>
        <taxon>Bacillati</taxon>
        <taxon>Actinomycetota</taxon>
        <taxon>Actinomycetes</taxon>
        <taxon>Pseudonocardiales</taxon>
        <taxon>Pseudonocardiaceae</taxon>
        <taxon>Pseudonocardia</taxon>
    </lineage>
</organism>
<feature type="transmembrane region" description="Helical" evidence="2">
    <location>
        <begin position="15"/>
        <end position="36"/>
    </location>
</feature>
<dbReference type="InterPro" id="IPR027381">
    <property type="entry name" value="LytR/CpsA/Psr_C"/>
</dbReference>
<name>A0ABS9TLW9_9PSEU</name>
<dbReference type="RefSeq" id="WP_241040173.1">
    <property type="nucleotide sequence ID" value="NZ_BAAAJF010000065.1"/>
</dbReference>
<reference evidence="4 5" key="1">
    <citation type="submission" date="2022-03" db="EMBL/GenBank/DDBJ databases">
        <title>Pseudonocardia alaer sp. nov., a novel actinomycete isolated from reed forest soil.</title>
        <authorList>
            <person name="Wang L."/>
        </authorList>
    </citation>
    <scope>NUCLEOTIDE SEQUENCE [LARGE SCALE GENOMIC DNA]</scope>
    <source>
        <strain evidence="4 5">Y-16303</strain>
    </source>
</reference>